<organism evidence="2 3">
    <name type="scientific">Nonlabens spongiae</name>
    <dbReference type="NCBI Taxonomy" id="331648"/>
    <lineage>
        <taxon>Bacteria</taxon>
        <taxon>Pseudomonadati</taxon>
        <taxon>Bacteroidota</taxon>
        <taxon>Flavobacteriia</taxon>
        <taxon>Flavobacteriales</taxon>
        <taxon>Flavobacteriaceae</taxon>
        <taxon>Nonlabens</taxon>
    </lineage>
</organism>
<keyword evidence="3" id="KW-1185">Reference proteome</keyword>
<gene>
    <name evidence="2" type="ORF">BST97_14205</name>
</gene>
<dbReference type="Gene3D" id="2.60.120.290">
    <property type="entry name" value="Spermadhesin, CUB domain"/>
    <property type="match status" value="1"/>
</dbReference>
<evidence type="ECO:0008006" key="4">
    <source>
        <dbReference type="Google" id="ProtNLM"/>
    </source>
</evidence>
<dbReference type="EMBL" id="CP019344">
    <property type="protein sequence ID" value="ARN79048.1"/>
    <property type="molecule type" value="Genomic_DNA"/>
</dbReference>
<sequence length="1000" mass="107501">MKNFILFLFAMIAATVSLNAQNPPPDPPEFPMGDIQYDVCLGTFTDSQGSDLNYLPGETLTTTICSPFPTDRSFVNFTAFDLAPGDVLLAYDGDSANAPFIGAYGSFLAPSLIEASLSNTSGCLTFVFTSNAVSQTAAGWEATIGCIDSCQTIESQVTVTPAPSVDGVVRICQGDTVTVNGTPVFPSAGTPTEEIQLPDGSVISGNSATQTIQDPGVYIFDYIVTDPLTGCRDRTIEDVVVLVSTTPDFTGTEADSEIVCFGDQVDITAMVETQQFAAQIAPPVSGATFLPDSAGSIYTTPITVNGFNPGQTFNAATDLQSVYINMEHSFMGDLDIILRAPNGVEVFLMEYPNGGGATWLGEAIDVTPVTNAPGVGYTYTFTEVGAGTQTLAQAGQALPGAVPVPEGDYLPEDPFADFIGSDLNGDWEIVVIDNLSLDNGWVFEWGLNFNPNIIPPNDRTYEPQEVTTTWLPNPDIVSTSTDGTVITVAPSVVGQNCYDLEFSDDFGCTYFETVCVEMVEEIITATPADIEVCASLGNTNVNLNPQGTIALNNLAVLDYRIRYYTDRTEAENGAATNITNTSSYPVTADTEIFIRVENARSGCFEIESFMIDFSDIVANPVADLTECDAFPFDDSDGFDLTQEESTLLGPNLDPTTVDILYYLSASAAQAGVPGTEISNPTNYDSTSDEIFVRVQDSANPGCFDTTSFNLIVTPLAPTTAVADVEECDTFPFDLTTDFDLGVNEGLILNGRDANNFTFQYYTSEADALANAGEIPVNYEGDDMEQIFVVLTETATGCAEVYTFNLTTLDAPPIGVAPDLSECDEAPFDLRLEFDLSQQDDAIRGGLSPTDYSVGYYTSESNAFNDVDQLPTNYEAADGEIIYAALTDLSTGCVNVSSFSITVEECEVIFPEGFTPNNDGINDTFEIPNIQQYANFSLKVFNRYGTMVYETSASNYVEFDGVPNSGLNSGDGLLPVGTYFYTMEFNDGQTQDIASWLYINY</sequence>
<dbReference type="Proteomes" id="UP000193431">
    <property type="component" value="Chromosome"/>
</dbReference>
<dbReference type="RefSeq" id="WP_085767851.1">
    <property type="nucleotide sequence ID" value="NZ_CP019344.1"/>
</dbReference>
<dbReference type="AlphaFoldDB" id="A0A1W6MN80"/>
<name>A0A1W6MN80_9FLAO</name>
<proteinExistence type="predicted"/>
<dbReference type="SUPFAM" id="SSF49785">
    <property type="entry name" value="Galactose-binding domain-like"/>
    <property type="match status" value="1"/>
</dbReference>
<dbReference type="STRING" id="331648.BST97_14205"/>
<feature type="signal peptide" evidence="1">
    <location>
        <begin position="1"/>
        <end position="20"/>
    </location>
</feature>
<dbReference type="InterPro" id="IPR008979">
    <property type="entry name" value="Galactose-bd-like_sf"/>
</dbReference>
<dbReference type="SUPFAM" id="SSF49854">
    <property type="entry name" value="Spermadhesin, CUB domain"/>
    <property type="match status" value="1"/>
</dbReference>
<keyword evidence="1" id="KW-0732">Signal</keyword>
<protein>
    <recommendedName>
        <fullName evidence="4">P/Homo B domain-containing protein</fullName>
    </recommendedName>
</protein>
<dbReference type="Pfam" id="PF13585">
    <property type="entry name" value="CHU_C"/>
    <property type="match status" value="1"/>
</dbReference>
<dbReference type="NCBIfam" id="TIGR04131">
    <property type="entry name" value="Bac_Flav_CTERM"/>
    <property type="match status" value="1"/>
</dbReference>
<feature type="chain" id="PRO_5012664549" description="P/Homo B domain-containing protein" evidence="1">
    <location>
        <begin position="21"/>
        <end position="1000"/>
    </location>
</feature>
<dbReference type="InterPro" id="IPR026341">
    <property type="entry name" value="T9SS_type_B"/>
</dbReference>
<evidence type="ECO:0000313" key="3">
    <source>
        <dbReference type="Proteomes" id="UP000193431"/>
    </source>
</evidence>
<dbReference type="OrthoDB" id="9765926at2"/>
<dbReference type="InterPro" id="IPR035914">
    <property type="entry name" value="Sperma_CUB_dom_sf"/>
</dbReference>
<evidence type="ECO:0000256" key="1">
    <source>
        <dbReference type="SAM" id="SignalP"/>
    </source>
</evidence>
<evidence type="ECO:0000313" key="2">
    <source>
        <dbReference type="EMBL" id="ARN79048.1"/>
    </source>
</evidence>
<accession>A0A1W6MN80</accession>
<dbReference type="Gene3D" id="2.60.120.260">
    <property type="entry name" value="Galactose-binding domain-like"/>
    <property type="match status" value="1"/>
</dbReference>
<reference evidence="2 3" key="1">
    <citation type="submission" date="2016-11" db="EMBL/GenBank/DDBJ databases">
        <title>Trade-off between light-utilization and light-protection in marine flavobacteria.</title>
        <authorList>
            <person name="Kumagai Y."/>
        </authorList>
    </citation>
    <scope>NUCLEOTIDE SEQUENCE [LARGE SCALE GENOMIC DNA]</scope>
    <source>
        <strain evidence="2 3">JCM 13191</strain>
    </source>
</reference>